<evidence type="ECO:0000256" key="7">
    <source>
        <dbReference type="ARBA" id="ARBA00022759"/>
    </source>
</evidence>
<dbReference type="GO" id="GO:0006302">
    <property type="term" value="P:double-strand break repair"/>
    <property type="evidence" value="ECO:0007669"/>
    <property type="project" value="InterPro"/>
</dbReference>
<gene>
    <name evidence="16" type="ORF">SAMN05216201_11926</name>
</gene>
<comment type="subunit">
    <text evidence="2">Heterodimer of SbcC and SbcD.</text>
</comment>
<feature type="coiled-coil region" evidence="14">
    <location>
        <begin position="203"/>
        <end position="289"/>
    </location>
</feature>
<dbReference type="GO" id="GO:0004527">
    <property type="term" value="F:exonuclease activity"/>
    <property type="evidence" value="ECO:0007669"/>
    <property type="project" value="UniProtKB-KW"/>
</dbReference>
<keyword evidence="10" id="KW-0067">ATP-binding</keyword>
<dbReference type="EMBL" id="FNZE01000019">
    <property type="protein sequence ID" value="SEJ81042.1"/>
    <property type="molecule type" value="Genomic_DNA"/>
</dbReference>
<dbReference type="STRING" id="915471.SAMN05216201_11926"/>
<feature type="coiled-coil region" evidence="14">
    <location>
        <begin position="532"/>
        <end position="559"/>
    </location>
</feature>
<feature type="coiled-coil region" evidence="14">
    <location>
        <begin position="912"/>
        <end position="979"/>
    </location>
</feature>
<dbReference type="RefSeq" id="WP_090313140.1">
    <property type="nucleotide sequence ID" value="NZ_FNZE01000019.1"/>
</dbReference>
<feature type="coiled-coil region" evidence="14">
    <location>
        <begin position="330"/>
        <end position="430"/>
    </location>
</feature>
<evidence type="ECO:0000256" key="3">
    <source>
        <dbReference type="ARBA" id="ARBA00013368"/>
    </source>
</evidence>
<feature type="domain" description="Rad50/SbcC-type AAA" evidence="15">
    <location>
        <begin position="6"/>
        <end position="262"/>
    </location>
</feature>
<evidence type="ECO:0000259" key="15">
    <source>
        <dbReference type="Pfam" id="PF13476"/>
    </source>
</evidence>
<evidence type="ECO:0000256" key="9">
    <source>
        <dbReference type="ARBA" id="ARBA00022839"/>
    </source>
</evidence>
<dbReference type="InterPro" id="IPR027417">
    <property type="entry name" value="P-loop_NTPase"/>
</dbReference>
<dbReference type="Proteomes" id="UP000242930">
    <property type="component" value="Unassembled WGS sequence"/>
</dbReference>
<evidence type="ECO:0000256" key="13">
    <source>
        <dbReference type="ARBA" id="ARBA00055999"/>
    </source>
</evidence>
<dbReference type="Pfam" id="PF13558">
    <property type="entry name" value="SbcC_Walker_B"/>
    <property type="match status" value="1"/>
</dbReference>
<organism evidence="16 17">
    <name type="scientific">Pseudomonas linyingensis</name>
    <dbReference type="NCBI Taxonomy" id="915471"/>
    <lineage>
        <taxon>Bacteria</taxon>
        <taxon>Pseudomonadati</taxon>
        <taxon>Pseudomonadota</taxon>
        <taxon>Gammaproteobacteria</taxon>
        <taxon>Pseudomonadales</taxon>
        <taxon>Pseudomonadaceae</taxon>
        <taxon>Pseudomonas</taxon>
    </lineage>
</organism>
<feature type="coiled-coil region" evidence="14">
    <location>
        <begin position="626"/>
        <end position="766"/>
    </location>
</feature>
<dbReference type="PANTHER" id="PTHR32114:SF2">
    <property type="entry name" value="ABC TRANSPORTER ABCH.3"/>
    <property type="match status" value="1"/>
</dbReference>
<comment type="similarity">
    <text evidence="1">Belongs to the SMC family. SbcC subfamily.</text>
</comment>
<evidence type="ECO:0000256" key="8">
    <source>
        <dbReference type="ARBA" id="ARBA00022801"/>
    </source>
</evidence>
<evidence type="ECO:0000256" key="12">
    <source>
        <dbReference type="ARBA" id="ARBA00023172"/>
    </source>
</evidence>
<dbReference type="Gene3D" id="1.10.287.1490">
    <property type="match status" value="2"/>
</dbReference>
<evidence type="ECO:0000256" key="11">
    <source>
        <dbReference type="ARBA" id="ARBA00023054"/>
    </source>
</evidence>
<evidence type="ECO:0000256" key="10">
    <source>
        <dbReference type="ARBA" id="ARBA00022840"/>
    </source>
</evidence>
<dbReference type="GO" id="GO:0004519">
    <property type="term" value="F:endonuclease activity"/>
    <property type="evidence" value="ECO:0007669"/>
    <property type="project" value="UniProtKB-KW"/>
</dbReference>
<dbReference type="GO" id="GO:0016887">
    <property type="term" value="F:ATP hydrolysis activity"/>
    <property type="evidence" value="ECO:0007669"/>
    <property type="project" value="InterPro"/>
</dbReference>
<dbReference type="OrthoDB" id="9795626at2"/>
<evidence type="ECO:0000313" key="16">
    <source>
        <dbReference type="EMBL" id="SEJ81042.1"/>
    </source>
</evidence>
<proteinExistence type="inferred from homology"/>
<dbReference type="GO" id="GO:0006260">
    <property type="term" value="P:DNA replication"/>
    <property type="evidence" value="ECO:0007669"/>
    <property type="project" value="UniProtKB-KW"/>
</dbReference>
<keyword evidence="12" id="KW-0233">DNA recombination</keyword>
<accession>A0A1H7C1Z1</accession>
<keyword evidence="11 14" id="KW-0175">Coiled coil</keyword>
<keyword evidence="4" id="KW-0235">DNA replication</keyword>
<sequence>MKILAIRLKNLASLAGEQAVDFTAEPLASAGLFAITGPTGAGKSTLLDALCLALFGETPRLQHAKAQLKVPDGADNEALGSDDGRNLLRRGCAGGHAEVDFVGVDGKRYRARWEVRRARDKAAGKLQNSQQSLRDLDSDQLLTSNKSEFREQMELRLGLNLQQFTRAVLLAQSEFSAFLKADDNERGTLLEKLTDTGVYSRIGKAAFAAAKRAREALEQLERDAGGIRPLAVEERQALEQQHAAALAQLKSEQQQLHTLQQQRQWLAELARLQAEQLAAQTQLDSARAEHDGLAGERQTLALLEQLTPERHRFLRQGDIGPQLAELAASIEAHGAQQQALQQRLSELESASTAAVAQLQTAENTRQQAAPLLAQAHKEEERLAQLEQDLTQAQQAEQQAGAACAAGEATLAQLQERQTALANQQTELAAQLDRSAVLQSLCAAWDGHRPRLQQAVLLANRLHQGRGELPALEQTAAQAQTQLNDARQALETLQQELGGSSCGEQLAELQRQLGDWRPQLRTREEQHQLWQRRQELGARQDDLQARLADLQTRREQCLTRGTQVRNELDTADQALQITLALLERQRLARSASVEALRAQLRDGEPCPVCGSEEHPWHQPDALLQALASQDEDEAQRAQQQVERLKEQRAELAADYKALGQQLEQLGNEQTQLKADLQKLDASLAAHADLLVQPTEQRAAWLEQQLTSLRQRIDTAEQRQARLLALQQQAEQLQQRWQQARDASQNATAQLEQQRQHLQRDGAQLAAELQSFTGLLPAELLARWPEAPAPTFMQLDRQVGDRLQQLQQQAELDEEHQQRQTALENERLQQAHRQQTLQAYSARLVELQARQQSTLASLRQSLGEQPSAGVWQQRLEQAVISARTAEQTCAGALNAAREQRVKLAGEGDHLRQRQQALRQERDNLAVELAAWRTRHPQLDDTTLAALLVRPAGELAELRQRLQQASEALAQCQVRLDERSQQLAAHQAKQAEAPEPAVLEQALSEQQQRCDQAEQHSVEVRAALVEDDRHRTQSRELLERIAAAQAEHLRWGRISALVGSADGATFRKIAQGYNLDLLVQHANLQLRQLAKRYRLQRGGSALGLLVLDTEMGDELRSVHSLSGGETFLVSLALALGLASMASSKLRIESLFIDEGFGSLDPESLQLAMDALDNLQAQGRKVAVISHVQEMHERIPVQIRVQRQGNGASALSIVG</sequence>
<keyword evidence="17" id="KW-1185">Reference proteome</keyword>
<keyword evidence="7" id="KW-0255">Endonuclease</keyword>
<keyword evidence="9 16" id="KW-0269">Exonuclease</keyword>
<dbReference type="AlphaFoldDB" id="A0A1H7C1Z1"/>
<keyword evidence="8" id="KW-0378">Hydrolase</keyword>
<dbReference type="InterPro" id="IPR038729">
    <property type="entry name" value="Rad50/SbcC_AAA"/>
</dbReference>
<evidence type="ECO:0000256" key="2">
    <source>
        <dbReference type="ARBA" id="ARBA00011322"/>
    </source>
</evidence>
<dbReference type="Gene3D" id="3.40.50.300">
    <property type="entry name" value="P-loop containing nucleotide triphosphate hydrolases"/>
    <property type="match status" value="2"/>
</dbReference>
<evidence type="ECO:0000256" key="14">
    <source>
        <dbReference type="SAM" id="Coils"/>
    </source>
</evidence>
<evidence type="ECO:0000256" key="4">
    <source>
        <dbReference type="ARBA" id="ARBA00022705"/>
    </source>
</evidence>
<evidence type="ECO:0000256" key="6">
    <source>
        <dbReference type="ARBA" id="ARBA00022741"/>
    </source>
</evidence>
<evidence type="ECO:0000256" key="1">
    <source>
        <dbReference type="ARBA" id="ARBA00006930"/>
    </source>
</evidence>
<dbReference type="GO" id="GO:0005524">
    <property type="term" value="F:ATP binding"/>
    <property type="evidence" value="ECO:0007669"/>
    <property type="project" value="UniProtKB-KW"/>
</dbReference>
<comment type="function">
    <text evidence="13">SbcCD cleaves DNA hairpin structures. These structures can inhibit DNA replication and are intermediates in certain DNA recombination reactions. The complex acts as a 3'-&gt;5' double strand exonuclease that can open hairpins. It also has a 5' single-strand endonuclease activity.</text>
</comment>
<dbReference type="GO" id="GO:0006310">
    <property type="term" value="P:DNA recombination"/>
    <property type="evidence" value="ECO:0007669"/>
    <property type="project" value="UniProtKB-KW"/>
</dbReference>
<keyword evidence="5" id="KW-0540">Nuclease</keyword>
<reference evidence="17" key="1">
    <citation type="submission" date="2016-10" db="EMBL/GenBank/DDBJ databases">
        <authorList>
            <person name="Varghese N."/>
            <person name="Submissions S."/>
        </authorList>
    </citation>
    <scope>NUCLEOTIDE SEQUENCE [LARGE SCALE GENOMIC DNA]</scope>
    <source>
        <strain evidence="17">LMG 25967</strain>
    </source>
</reference>
<dbReference type="SUPFAM" id="SSF52540">
    <property type="entry name" value="P-loop containing nucleoside triphosphate hydrolases"/>
    <property type="match status" value="2"/>
</dbReference>
<evidence type="ECO:0000313" key="17">
    <source>
        <dbReference type="Proteomes" id="UP000242930"/>
    </source>
</evidence>
<protein>
    <recommendedName>
        <fullName evidence="3">Nuclease SbcCD subunit C</fullName>
    </recommendedName>
</protein>
<feature type="coiled-coil region" evidence="14">
    <location>
        <begin position="468"/>
        <end position="495"/>
    </location>
</feature>
<dbReference type="PANTHER" id="PTHR32114">
    <property type="entry name" value="ABC TRANSPORTER ABCH.3"/>
    <property type="match status" value="1"/>
</dbReference>
<keyword evidence="6" id="KW-0547">Nucleotide-binding</keyword>
<evidence type="ECO:0000256" key="5">
    <source>
        <dbReference type="ARBA" id="ARBA00022722"/>
    </source>
</evidence>
<dbReference type="FunFam" id="3.40.50.300:FF:001446">
    <property type="entry name" value="DsDNA exonuclease SbcC"/>
    <property type="match status" value="1"/>
</dbReference>
<dbReference type="Pfam" id="PF13476">
    <property type="entry name" value="AAA_23"/>
    <property type="match status" value="1"/>
</dbReference>
<name>A0A1H7C1Z1_9PSED</name>